<accession>F7XBA0</accession>
<protein>
    <submittedName>
        <fullName evidence="1">Transposase</fullName>
    </submittedName>
</protein>
<dbReference type="Proteomes" id="UP000009045">
    <property type="component" value="Plasmid pSmeSM11c"/>
</dbReference>
<evidence type="ECO:0000313" key="1">
    <source>
        <dbReference type="EMBL" id="AEH81203.1"/>
    </source>
</evidence>
<geneLocation type="plasmid" evidence="1 2">
    <name>pSmeSM11c</name>
</geneLocation>
<evidence type="ECO:0000313" key="2">
    <source>
        <dbReference type="Proteomes" id="UP000009045"/>
    </source>
</evidence>
<sequence length="66" mass="7098">MKDTATSVREGGKRIWRGKCLSDPKLGADITRKHAPHARRVAFENGAAVDVVLSCANGRRGSGDLH</sequence>
<reference evidence="1 2" key="1">
    <citation type="journal article" date="2011" name="J. Biotechnol.">
        <title>The complete genome sequence of the dominant Sinorhizobium meliloti field isolate SM11 extends the S. meliloti pan-genome.</title>
        <authorList>
            <person name="Schneiker-Bekel S."/>
            <person name="Wibberg D."/>
            <person name="Bekel T."/>
            <person name="Blom J."/>
            <person name="Linke B."/>
            <person name="Neuweger H."/>
            <person name="Stiens M."/>
            <person name="Vorholter F.J."/>
            <person name="Weidner S."/>
            <person name="Goesmann A."/>
            <person name="Puhler A."/>
            <person name="Schluter A."/>
        </authorList>
    </citation>
    <scope>NUCLEOTIDE SEQUENCE [LARGE SCALE GENOMIC DNA]</scope>
    <source>
        <strain evidence="1 2">SM11</strain>
        <plasmid evidence="2">pSmeSM11c</plasmid>
    </source>
</reference>
<name>F7XBA0_SINMM</name>
<dbReference type="AlphaFoldDB" id="F7XBA0"/>
<dbReference type="EMBL" id="CP001831">
    <property type="protein sequence ID" value="AEH81203.1"/>
    <property type="molecule type" value="Genomic_DNA"/>
</dbReference>
<proteinExistence type="predicted"/>
<gene>
    <name evidence="1" type="ordered locus">SM11_pC0130</name>
</gene>
<organism evidence="1 2">
    <name type="scientific">Sinorhizobium meliloti (strain SM11)</name>
    <dbReference type="NCBI Taxonomy" id="707241"/>
    <lineage>
        <taxon>Bacteria</taxon>
        <taxon>Pseudomonadati</taxon>
        <taxon>Pseudomonadota</taxon>
        <taxon>Alphaproteobacteria</taxon>
        <taxon>Hyphomicrobiales</taxon>
        <taxon>Rhizobiaceae</taxon>
        <taxon>Sinorhizobium/Ensifer group</taxon>
        <taxon>Sinorhizobium</taxon>
    </lineage>
</organism>
<dbReference type="KEGG" id="smx:SM11_pC0130"/>
<dbReference type="HOGENOM" id="CLU_2828922_0_0_5"/>
<keyword evidence="1" id="KW-0614">Plasmid</keyword>